<reference evidence="2 3" key="2">
    <citation type="submission" date="2018-11" db="EMBL/GenBank/DDBJ databases">
        <authorList>
            <consortium name="Pathogen Informatics"/>
        </authorList>
    </citation>
    <scope>NUCLEOTIDE SEQUENCE [LARGE SCALE GENOMIC DNA]</scope>
</reference>
<organism evidence="4">
    <name type="scientific">Gongylonema pulchrum</name>
    <dbReference type="NCBI Taxonomy" id="637853"/>
    <lineage>
        <taxon>Eukaryota</taxon>
        <taxon>Metazoa</taxon>
        <taxon>Ecdysozoa</taxon>
        <taxon>Nematoda</taxon>
        <taxon>Chromadorea</taxon>
        <taxon>Rhabditida</taxon>
        <taxon>Spirurina</taxon>
        <taxon>Spiruromorpha</taxon>
        <taxon>Spiruroidea</taxon>
        <taxon>Gongylonematidae</taxon>
        <taxon>Gongylonema</taxon>
    </lineage>
</organism>
<evidence type="ECO:0000313" key="4">
    <source>
        <dbReference type="WBParaSite" id="GPUH_0000596601-mRNA-1"/>
    </source>
</evidence>
<evidence type="ECO:0000256" key="1">
    <source>
        <dbReference type="SAM" id="MobiDB-lite"/>
    </source>
</evidence>
<protein>
    <submittedName>
        <fullName evidence="2 4">Uncharacterized protein</fullName>
    </submittedName>
</protein>
<sequence length="144" mass="15921">MVINGKRALERDVDVRSPLHSLPPRPPARPVVRSSSSRPPPPPYRHKNSPANSSKPSPPAYQGRVTNSGNAKRSFTPDESLTPVRITPDAEVVAEGEKRSTIRGKEERNEKAMSVYENVDQSETFNASYGPENSSTVWFEYGCV</sequence>
<reference evidence="4" key="1">
    <citation type="submission" date="2016-06" db="UniProtKB">
        <authorList>
            <consortium name="WormBaseParasite"/>
        </authorList>
    </citation>
    <scope>IDENTIFICATION</scope>
</reference>
<keyword evidence="3" id="KW-1185">Reference proteome</keyword>
<proteinExistence type="predicted"/>
<feature type="compositionally biased region" description="Polar residues" evidence="1">
    <location>
        <begin position="64"/>
        <end position="79"/>
    </location>
</feature>
<feature type="compositionally biased region" description="Basic and acidic residues" evidence="1">
    <location>
        <begin position="95"/>
        <end position="111"/>
    </location>
</feature>
<evidence type="ECO:0000313" key="2">
    <source>
        <dbReference type="EMBL" id="VDK52846.1"/>
    </source>
</evidence>
<name>A0A183DB67_9BILA</name>
<gene>
    <name evidence="2" type="ORF">GPUH_LOCUS5957</name>
</gene>
<dbReference type="Proteomes" id="UP000271098">
    <property type="component" value="Unassembled WGS sequence"/>
</dbReference>
<dbReference type="OrthoDB" id="10254988at2759"/>
<accession>A0A183DB67</accession>
<evidence type="ECO:0000313" key="3">
    <source>
        <dbReference type="Proteomes" id="UP000271098"/>
    </source>
</evidence>
<dbReference type="AlphaFoldDB" id="A0A183DB67"/>
<dbReference type="WBParaSite" id="GPUH_0000596601-mRNA-1">
    <property type="protein sequence ID" value="GPUH_0000596601-mRNA-1"/>
    <property type="gene ID" value="GPUH_0000596601"/>
</dbReference>
<feature type="region of interest" description="Disordered" evidence="1">
    <location>
        <begin position="1"/>
        <end position="113"/>
    </location>
</feature>
<dbReference type="EMBL" id="UYRT01013243">
    <property type="protein sequence ID" value="VDK52846.1"/>
    <property type="molecule type" value="Genomic_DNA"/>
</dbReference>
<feature type="compositionally biased region" description="Basic and acidic residues" evidence="1">
    <location>
        <begin position="7"/>
        <end position="17"/>
    </location>
</feature>